<evidence type="ECO:0000256" key="4">
    <source>
        <dbReference type="ARBA" id="ARBA00022723"/>
    </source>
</evidence>
<dbReference type="Pfam" id="PF00111">
    <property type="entry name" value="Fer2"/>
    <property type="match status" value="1"/>
</dbReference>
<evidence type="ECO:0000256" key="7">
    <source>
        <dbReference type="ARBA" id="ARBA00023014"/>
    </source>
</evidence>
<evidence type="ECO:0000256" key="5">
    <source>
        <dbReference type="ARBA" id="ARBA00022982"/>
    </source>
</evidence>
<dbReference type="Gene3D" id="3.10.20.30">
    <property type="match status" value="1"/>
</dbReference>
<keyword evidence="6" id="KW-0408">Iron</keyword>
<evidence type="ECO:0000313" key="11">
    <source>
        <dbReference type="Proteomes" id="UP001054857"/>
    </source>
</evidence>
<dbReference type="PANTHER" id="PTHR43112:SF9">
    <property type="entry name" value="FERREDOXIN C 1, CHLOROPLASTIC"/>
    <property type="match status" value="1"/>
</dbReference>
<feature type="domain" description="2Fe-2S ferredoxin-type" evidence="9">
    <location>
        <begin position="40"/>
        <end position="129"/>
    </location>
</feature>
<dbReference type="GO" id="GO:0051537">
    <property type="term" value="F:2 iron, 2 sulfur cluster binding"/>
    <property type="evidence" value="ECO:0007669"/>
    <property type="project" value="UniProtKB-KW"/>
</dbReference>
<evidence type="ECO:0000256" key="1">
    <source>
        <dbReference type="ARBA" id="ARBA00007874"/>
    </source>
</evidence>
<keyword evidence="5" id="KW-0249">Electron transport</keyword>
<dbReference type="InterPro" id="IPR012675">
    <property type="entry name" value="Beta-grasp_dom_sf"/>
</dbReference>
<evidence type="ECO:0000256" key="3">
    <source>
        <dbReference type="ARBA" id="ARBA00022714"/>
    </source>
</evidence>
<dbReference type="SUPFAM" id="SSF54292">
    <property type="entry name" value="2Fe-2S ferredoxin-like"/>
    <property type="match status" value="1"/>
</dbReference>
<evidence type="ECO:0000256" key="8">
    <source>
        <dbReference type="ARBA" id="ARBA00034078"/>
    </source>
</evidence>
<protein>
    <recommendedName>
        <fullName evidence="9">2Fe-2S ferredoxin-type domain-containing protein</fullName>
    </recommendedName>
</protein>
<evidence type="ECO:0000259" key="9">
    <source>
        <dbReference type="PROSITE" id="PS51085"/>
    </source>
</evidence>
<proteinExistence type="inferred from homology"/>
<comment type="cofactor">
    <cofactor evidence="8">
        <name>[2Fe-2S] cluster</name>
        <dbReference type="ChEBI" id="CHEBI:190135"/>
    </cofactor>
</comment>
<reference evidence="10 11" key="1">
    <citation type="journal article" date="2021" name="Sci. Rep.">
        <title>Genome sequencing of the multicellular alga Astrephomene provides insights into convergent evolution of germ-soma differentiation.</title>
        <authorList>
            <person name="Yamashita S."/>
            <person name="Yamamoto K."/>
            <person name="Matsuzaki R."/>
            <person name="Suzuki S."/>
            <person name="Yamaguchi H."/>
            <person name="Hirooka S."/>
            <person name="Minakuchi Y."/>
            <person name="Miyagishima S."/>
            <person name="Kawachi M."/>
            <person name="Toyoda A."/>
            <person name="Nozaki H."/>
        </authorList>
    </citation>
    <scope>NUCLEOTIDE SEQUENCE [LARGE SCALE GENOMIC DNA]</scope>
    <source>
        <strain evidence="10 11">NIES-4017</strain>
    </source>
</reference>
<dbReference type="Proteomes" id="UP001054857">
    <property type="component" value="Unassembled WGS sequence"/>
</dbReference>
<dbReference type="PANTHER" id="PTHR43112">
    <property type="entry name" value="FERREDOXIN"/>
    <property type="match status" value="1"/>
</dbReference>
<keyword evidence="11" id="KW-1185">Reference proteome</keyword>
<dbReference type="InterPro" id="IPR036010">
    <property type="entry name" value="2Fe-2S_ferredoxin-like_sf"/>
</dbReference>
<dbReference type="GO" id="GO:0046872">
    <property type="term" value="F:metal ion binding"/>
    <property type="evidence" value="ECO:0007669"/>
    <property type="project" value="UniProtKB-KW"/>
</dbReference>
<dbReference type="InterPro" id="IPR001041">
    <property type="entry name" value="2Fe-2S_ferredoxin-type"/>
</dbReference>
<name>A0AAD3DJP8_9CHLO</name>
<dbReference type="EMBL" id="BMAR01000004">
    <property type="protein sequence ID" value="GFR42793.1"/>
    <property type="molecule type" value="Genomic_DNA"/>
</dbReference>
<accession>A0AAD3DJP8</accession>
<keyword evidence="3" id="KW-0001">2Fe-2S</keyword>
<evidence type="ECO:0000256" key="6">
    <source>
        <dbReference type="ARBA" id="ARBA00023004"/>
    </source>
</evidence>
<gene>
    <name evidence="10" type="ORF">Agub_g3757</name>
</gene>
<dbReference type="AlphaFoldDB" id="A0AAD3DJP8"/>
<evidence type="ECO:0000313" key="10">
    <source>
        <dbReference type="EMBL" id="GFR42793.1"/>
    </source>
</evidence>
<comment type="caution">
    <text evidence="10">The sequence shown here is derived from an EMBL/GenBank/DDBJ whole genome shotgun (WGS) entry which is preliminary data.</text>
</comment>
<evidence type="ECO:0000256" key="2">
    <source>
        <dbReference type="ARBA" id="ARBA00022448"/>
    </source>
</evidence>
<comment type="similarity">
    <text evidence="1">Belongs to the 2Fe2S plant-type ferredoxin family.</text>
</comment>
<dbReference type="GO" id="GO:0009507">
    <property type="term" value="C:chloroplast"/>
    <property type="evidence" value="ECO:0007669"/>
    <property type="project" value="TreeGrafter"/>
</dbReference>
<keyword evidence="2" id="KW-0813">Transport</keyword>
<organism evidence="10 11">
    <name type="scientific">Astrephomene gubernaculifera</name>
    <dbReference type="NCBI Taxonomy" id="47775"/>
    <lineage>
        <taxon>Eukaryota</taxon>
        <taxon>Viridiplantae</taxon>
        <taxon>Chlorophyta</taxon>
        <taxon>core chlorophytes</taxon>
        <taxon>Chlorophyceae</taxon>
        <taxon>CS clade</taxon>
        <taxon>Chlamydomonadales</taxon>
        <taxon>Astrephomenaceae</taxon>
        <taxon>Astrephomene</taxon>
    </lineage>
</organism>
<dbReference type="PROSITE" id="PS51085">
    <property type="entry name" value="2FE2S_FER_2"/>
    <property type="match status" value="1"/>
</dbReference>
<sequence length="138" mass="14592">MSAVSLANPSISRSCRANAFGSRRMARTTGVRVMAARTTYKVEVEHAGKTIELMVPEGQTILNAALDKKIQLPHDCNLGVCCKCPAKLISGTVDASAGMASDDVAEKGYTLLCVATPTSDCKVVTCSEDEILDLQLNA</sequence>
<dbReference type="CDD" id="cd00207">
    <property type="entry name" value="fer2"/>
    <property type="match status" value="1"/>
</dbReference>
<keyword evidence="7" id="KW-0411">Iron-sulfur</keyword>
<keyword evidence="4" id="KW-0479">Metal-binding</keyword>